<dbReference type="SUPFAM" id="SSF56059">
    <property type="entry name" value="Glutathione synthetase ATP-binding domain-like"/>
    <property type="match status" value="1"/>
</dbReference>
<dbReference type="AlphaFoldDB" id="A0A4V3IYG0"/>
<dbReference type="InterPro" id="IPR039523">
    <property type="entry name" value="RimK-rel_E_lig_ATP-grasp"/>
</dbReference>
<evidence type="ECO:0000259" key="1">
    <source>
        <dbReference type="Pfam" id="PF14397"/>
    </source>
</evidence>
<dbReference type="RefSeq" id="WP_134743857.1">
    <property type="nucleotide sequence ID" value="NZ_CP119761.1"/>
</dbReference>
<evidence type="ECO:0000313" key="3">
    <source>
        <dbReference type="Proteomes" id="UP000297454"/>
    </source>
</evidence>
<dbReference type="EMBL" id="SCFR01000003">
    <property type="protein sequence ID" value="TFF67317.1"/>
    <property type="molecule type" value="Genomic_DNA"/>
</dbReference>
<comment type="caution">
    <text evidence="2">The sequence shown here is derived from an EMBL/GenBank/DDBJ whole genome shotgun (WGS) entry which is preliminary data.</text>
</comment>
<dbReference type="Pfam" id="PF14397">
    <property type="entry name" value="ATPgrasp_ST"/>
    <property type="match status" value="1"/>
</dbReference>
<name>A0A4V3IYG0_9FIRM</name>
<reference evidence="2 3" key="1">
    <citation type="submission" date="2019-01" db="EMBL/GenBank/DDBJ databases">
        <title>Draft Genome Sequences of Helcococcus ovis Strains Isolated from the Uterus and Vagina of Dairy Cows with Metritis.</title>
        <authorList>
            <person name="Cunha F."/>
            <person name="Jeon S.J."/>
            <person name="Kutzer P."/>
            <person name="Galvao K.N."/>
        </authorList>
    </citation>
    <scope>NUCLEOTIDE SEQUENCE [LARGE SCALE GENOMIC DNA]</scope>
    <source>
        <strain evidence="2 3">KG-37</strain>
    </source>
</reference>
<keyword evidence="3" id="KW-1185">Reference proteome</keyword>
<proteinExistence type="predicted"/>
<gene>
    <name evidence="2" type="ORF">EQF91_01455</name>
</gene>
<dbReference type="Proteomes" id="UP000297454">
    <property type="component" value="Unassembled WGS sequence"/>
</dbReference>
<protein>
    <recommendedName>
        <fullName evidence="1">Alpha-L-glutamate ligase-related protein ATP-grasp domain-containing protein</fullName>
    </recommendedName>
</protein>
<sequence length="336" mass="39193">MLKKLFSADWKNIWLVLRDMSKRSGRNKLDLFIDMYKSYKNDGNTWMTYYSSNFDRVKDKEIRNSYFTLYKDNSKIYREFINEDSYKYLTDKDEFVEEYKEFLGRDFLNLKKANISDFKIFASKYNVVFAKDPFSCGGKGVERINIKNIDNLDDLFNRLLKENKYLVEEGIEQHEEMNKLSLNSINTIRTGTVINKQGEVSIIYMVLRVSQSDSYLDNGSLGGYWTLLSEDGVIDKPLYTNIPLESIITKNRLTGFDYMGFKVPMIKELKELATKAAGLHKELKYIGWDIAISKNGPLIIEANEFPGPDLFQAYVHMKDGKGFVKVFEEKMGIKLR</sequence>
<evidence type="ECO:0000313" key="2">
    <source>
        <dbReference type="EMBL" id="TFF67317.1"/>
    </source>
</evidence>
<feature type="domain" description="Alpha-L-glutamate ligase-related protein ATP-grasp" evidence="1">
    <location>
        <begin position="154"/>
        <end position="312"/>
    </location>
</feature>
<dbReference type="Gene3D" id="3.30.470.20">
    <property type="entry name" value="ATP-grasp fold, B domain"/>
    <property type="match status" value="1"/>
</dbReference>
<organism evidence="2 3">
    <name type="scientific">Helcococcus ovis</name>
    <dbReference type="NCBI Taxonomy" id="72026"/>
    <lineage>
        <taxon>Bacteria</taxon>
        <taxon>Bacillati</taxon>
        <taxon>Bacillota</taxon>
        <taxon>Tissierellia</taxon>
        <taxon>Tissierellales</taxon>
        <taxon>Peptoniphilaceae</taxon>
        <taxon>Helcococcus</taxon>
    </lineage>
</organism>
<accession>A0A4V3IYG0</accession>